<evidence type="ECO:0000313" key="2">
    <source>
        <dbReference type="Proteomes" id="UP000635828"/>
    </source>
</evidence>
<name>A0ABR7FTI8_9FIRM</name>
<keyword evidence="2" id="KW-1185">Reference proteome</keyword>
<sequence>MVNTGMDIKTLQYVMGDSVVGATLNVYTHASYDRAAEQMAKVIGFKVTATQEKQRKSG</sequence>
<organism evidence="1 2">
    <name type="scientific">Anaerostipes hominis</name>
    <name type="common">ex Liu et al. 2021</name>
    <dbReference type="NCBI Taxonomy" id="2763018"/>
    <lineage>
        <taxon>Bacteria</taxon>
        <taxon>Bacillati</taxon>
        <taxon>Bacillota</taxon>
        <taxon>Clostridia</taxon>
        <taxon>Lachnospirales</taxon>
        <taxon>Lachnospiraceae</taxon>
        <taxon>Anaerostipes</taxon>
    </lineage>
</organism>
<dbReference type="Gene3D" id="1.10.443.10">
    <property type="entry name" value="Intergrase catalytic core"/>
    <property type="match status" value="1"/>
</dbReference>
<dbReference type="Proteomes" id="UP000635828">
    <property type="component" value="Unassembled WGS sequence"/>
</dbReference>
<protein>
    <submittedName>
        <fullName evidence="1">Integrase</fullName>
    </submittedName>
</protein>
<dbReference type="EMBL" id="JACOOS010000017">
    <property type="protein sequence ID" value="MBC5678474.1"/>
    <property type="molecule type" value="Genomic_DNA"/>
</dbReference>
<reference evidence="1 2" key="1">
    <citation type="submission" date="2020-08" db="EMBL/GenBank/DDBJ databases">
        <title>Genome public.</title>
        <authorList>
            <person name="Liu C."/>
            <person name="Sun Q."/>
        </authorList>
    </citation>
    <scope>NUCLEOTIDE SEQUENCE [LARGE SCALE GENOMIC DNA]</scope>
    <source>
        <strain evidence="1 2">NSJ-7</strain>
    </source>
</reference>
<accession>A0ABR7FTI8</accession>
<comment type="caution">
    <text evidence="1">The sequence shown here is derived from an EMBL/GenBank/DDBJ whole genome shotgun (WGS) entry which is preliminary data.</text>
</comment>
<proteinExistence type="predicted"/>
<dbReference type="InterPro" id="IPR013762">
    <property type="entry name" value="Integrase-like_cat_sf"/>
</dbReference>
<evidence type="ECO:0000313" key="1">
    <source>
        <dbReference type="EMBL" id="MBC5678474.1"/>
    </source>
</evidence>
<gene>
    <name evidence="1" type="ORF">H8S22_12980</name>
</gene>